<name>A0ABQ4NDD7_9BACL</name>
<keyword evidence="3 7" id="KW-0812">Transmembrane</keyword>
<evidence type="ECO:0000256" key="3">
    <source>
        <dbReference type="ARBA" id="ARBA00022692"/>
    </source>
</evidence>
<sequence length="187" mass="20520">MAKVGFWKWLRTREKRLLKWANRRPVRRWLKLGIGGWLSTVTHMGGATFTLSSSLLCAIAAPPPWNTAGWQSLTAVVLSHVPVAVVKRTVRRLRPYQAMPDVITGRNPLIDSSFPSGHTTAVFAWLTPFLLMQDALPSALVPVALFVGLSVGWSRMYLGLHYPSDVVAGLLLGSLTGYGVSALWPST</sequence>
<gene>
    <name evidence="9" type="ORF">PACILC2_48250</name>
</gene>
<dbReference type="InterPro" id="IPR000326">
    <property type="entry name" value="PAP2/HPO"/>
</dbReference>
<dbReference type="Pfam" id="PF01569">
    <property type="entry name" value="PAP2"/>
    <property type="match status" value="1"/>
</dbReference>
<evidence type="ECO:0000256" key="6">
    <source>
        <dbReference type="ARBA" id="ARBA00023136"/>
    </source>
</evidence>
<keyword evidence="6 7" id="KW-0472">Membrane</keyword>
<keyword evidence="5 7" id="KW-1133">Transmembrane helix</keyword>
<accession>A0ABQ4NDD7</accession>
<dbReference type="SUPFAM" id="SSF48317">
    <property type="entry name" value="Acid phosphatase/Vanadium-dependent haloperoxidase"/>
    <property type="match status" value="1"/>
</dbReference>
<keyword evidence="4" id="KW-0378">Hydrolase</keyword>
<evidence type="ECO:0000256" key="5">
    <source>
        <dbReference type="ARBA" id="ARBA00022989"/>
    </source>
</evidence>
<evidence type="ECO:0000259" key="8">
    <source>
        <dbReference type="SMART" id="SM00014"/>
    </source>
</evidence>
<comment type="caution">
    <text evidence="9">The sequence shown here is derived from an EMBL/GenBank/DDBJ whole genome shotgun (WGS) entry which is preliminary data.</text>
</comment>
<organism evidence="9 10">
    <name type="scientific">Paenibacillus cisolokensis</name>
    <dbReference type="NCBI Taxonomy" id="1658519"/>
    <lineage>
        <taxon>Bacteria</taxon>
        <taxon>Bacillati</taxon>
        <taxon>Bacillota</taxon>
        <taxon>Bacilli</taxon>
        <taxon>Bacillales</taxon>
        <taxon>Paenibacillaceae</taxon>
        <taxon>Paenibacillus</taxon>
    </lineage>
</organism>
<evidence type="ECO:0000256" key="7">
    <source>
        <dbReference type="SAM" id="Phobius"/>
    </source>
</evidence>
<reference evidence="9 10" key="1">
    <citation type="submission" date="2021-04" db="EMBL/GenBank/DDBJ databases">
        <title>Draft genome sequence of Paenibacillus cisolokensis, LC2-13A.</title>
        <authorList>
            <person name="Uke A."/>
            <person name="Chhe C."/>
            <person name="Baramee S."/>
            <person name="Kosugi A."/>
        </authorList>
    </citation>
    <scope>NUCLEOTIDE SEQUENCE [LARGE SCALE GENOMIC DNA]</scope>
    <source>
        <strain evidence="9 10">LC2-13A</strain>
    </source>
</reference>
<keyword evidence="10" id="KW-1185">Reference proteome</keyword>
<dbReference type="PANTHER" id="PTHR14969:SF62">
    <property type="entry name" value="DECAPRENYLPHOSPHORYL-5-PHOSPHORIBOSE PHOSPHATASE RV3807C-RELATED"/>
    <property type="match status" value="1"/>
</dbReference>
<evidence type="ECO:0000313" key="9">
    <source>
        <dbReference type="EMBL" id="GIQ66257.1"/>
    </source>
</evidence>
<dbReference type="CDD" id="cd01610">
    <property type="entry name" value="PAP2_like"/>
    <property type="match status" value="1"/>
</dbReference>
<dbReference type="Proteomes" id="UP000680304">
    <property type="component" value="Unassembled WGS sequence"/>
</dbReference>
<evidence type="ECO:0000313" key="10">
    <source>
        <dbReference type="Proteomes" id="UP000680304"/>
    </source>
</evidence>
<feature type="transmembrane region" description="Helical" evidence="7">
    <location>
        <begin position="166"/>
        <end position="184"/>
    </location>
</feature>
<evidence type="ECO:0000256" key="2">
    <source>
        <dbReference type="ARBA" id="ARBA00022475"/>
    </source>
</evidence>
<dbReference type="Gene3D" id="1.20.144.10">
    <property type="entry name" value="Phosphatidic acid phosphatase type 2/haloperoxidase"/>
    <property type="match status" value="1"/>
</dbReference>
<comment type="subcellular location">
    <subcellularLocation>
        <location evidence="1">Cell membrane</location>
        <topology evidence="1">Multi-pass membrane protein</topology>
    </subcellularLocation>
</comment>
<evidence type="ECO:0000256" key="4">
    <source>
        <dbReference type="ARBA" id="ARBA00022801"/>
    </source>
</evidence>
<evidence type="ECO:0000256" key="1">
    <source>
        <dbReference type="ARBA" id="ARBA00004651"/>
    </source>
</evidence>
<proteinExistence type="predicted"/>
<dbReference type="EMBL" id="BOVJ01000172">
    <property type="protein sequence ID" value="GIQ66257.1"/>
    <property type="molecule type" value="Genomic_DNA"/>
</dbReference>
<feature type="transmembrane region" description="Helical" evidence="7">
    <location>
        <begin position="135"/>
        <end position="154"/>
    </location>
</feature>
<keyword evidence="2" id="KW-1003">Cell membrane</keyword>
<dbReference type="InterPro" id="IPR036938">
    <property type="entry name" value="PAP2/HPO_sf"/>
</dbReference>
<dbReference type="SMART" id="SM00014">
    <property type="entry name" value="acidPPc"/>
    <property type="match status" value="1"/>
</dbReference>
<dbReference type="PANTHER" id="PTHR14969">
    <property type="entry name" value="SPHINGOSINE-1-PHOSPHATE PHOSPHOHYDROLASE"/>
    <property type="match status" value="1"/>
</dbReference>
<protein>
    <submittedName>
        <fullName evidence="9">Phosphatase PAP2 family protein</fullName>
    </submittedName>
</protein>
<feature type="domain" description="Phosphatidic acid phosphatase type 2/haloperoxidase" evidence="8">
    <location>
        <begin position="67"/>
        <end position="181"/>
    </location>
</feature>